<evidence type="ECO:0000313" key="5">
    <source>
        <dbReference type="Proteomes" id="UP000001307"/>
    </source>
</evidence>
<dbReference type="SUPFAM" id="SSF54768">
    <property type="entry name" value="dsRNA-binding domain-like"/>
    <property type="match status" value="2"/>
</dbReference>
<dbReference type="InParanoid" id="E4WQH7"/>
<keyword evidence="5" id="KW-1185">Reference proteome</keyword>
<dbReference type="GO" id="GO:0016442">
    <property type="term" value="C:RISC complex"/>
    <property type="evidence" value="ECO:0007669"/>
    <property type="project" value="TreeGrafter"/>
</dbReference>
<proteinExistence type="predicted"/>
<dbReference type="PANTHER" id="PTHR46205:SF3">
    <property type="entry name" value="LOQUACIOUS, ISOFORM B"/>
    <property type="match status" value="1"/>
</dbReference>
<dbReference type="Gene3D" id="3.30.160.20">
    <property type="match status" value="3"/>
</dbReference>
<feature type="domain" description="DRBM" evidence="3">
    <location>
        <begin position="128"/>
        <end position="193"/>
    </location>
</feature>
<dbReference type="GO" id="GO:0005737">
    <property type="term" value="C:cytoplasm"/>
    <property type="evidence" value="ECO:0007669"/>
    <property type="project" value="TreeGrafter"/>
</dbReference>
<evidence type="ECO:0000256" key="2">
    <source>
        <dbReference type="PROSITE-ProRule" id="PRU00266"/>
    </source>
</evidence>
<gene>
    <name evidence="4" type="ORF">GSOID_T00000092001</name>
</gene>
<dbReference type="EMBL" id="FN653015">
    <property type="protein sequence ID" value="CBY20109.1"/>
    <property type="molecule type" value="Genomic_DNA"/>
</dbReference>
<evidence type="ECO:0000313" key="4">
    <source>
        <dbReference type="EMBL" id="CBY20109.1"/>
    </source>
</evidence>
<dbReference type="OrthoDB" id="5961559at2759"/>
<dbReference type="InterPro" id="IPR051247">
    <property type="entry name" value="RLC_Component"/>
</dbReference>
<dbReference type="GO" id="GO:0005634">
    <property type="term" value="C:nucleus"/>
    <property type="evidence" value="ECO:0007669"/>
    <property type="project" value="TreeGrafter"/>
</dbReference>
<dbReference type="Proteomes" id="UP000001307">
    <property type="component" value="Unassembled WGS sequence"/>
</dbReference>
<dbReference type="CDD" id="cd00048">
    <property type="entry name" value="DSRM_SF"/>
    <property type="match status" value="2"/>
</dbReference>
<dbReference type="GO" id="GO:0030422">
    <property type="term" value="P:siRNA processing"/>
    <property type="evidence" value="ECO:0007669"/>
    <property type="project" value="TreeGrafter"/>
</dbReference>
<dbReference type="GO" id="GO:0035197">
    <property type="term" value="F:siRNA binding"/>
    <property type="evidence" value="ECO:0007669"/>
    <property type="project" value="TreeGrafter"/>
</dbReference>
<dbReference type="GO" id="GO:0070920">
    <property type="term" value="P:regulation of regulatory ncRNA processing"/>
    <property type="evidence" value="ECO:0007669"/>
    <property type="project" value="TreeGrafter"/>
</dbReference>
<dbReference type="AlphaFoldDB" id="E4WQH7"/>
<evidence type="ECO:0000256" key="1">
    <source>
        <dbReference type="ARBA" id="ARBA00022884"/>
    </source>
</evidence>
<dbReference type="GO" id="GO:0003725">
    <property type="term" value="F:double-stranded RNA binding"/>
    <property type="evidence" value="ECO:0007669"/>
    <property type="project" value="TreeGrafter"/>
</dbReference>
<keyword evidence="1 2" id="KW-0694">RNA-binding</keyword>
<sequence>MQAKKKRNYLYARENNKNWTLGEEWDATPCTLLSEIAGKAGGLKSQLDYAFRQMTRETIEDNTHSQHIFECQCSFAGMITSGSNTKKKNAKHLASEYMLRSLQERGMVKGLRVPEKPFLGESDDNFDNPTSKLFEFVQIRGIEKPVFWDDMYGTQFKMTCTIASLKLESFGMCSSKKQAKREACRHMLEKLESCDVEGLMKEHELQQKLEEEDEENDYHRNKNTYMVETSNIHSFLGYRNQRGSYINIDGKDLYRLQGTDKFLNVLNGICKRYCLLITHFELKDLDVYGLKQTILRVNSIPPICCFGKGFSKTDAKNASALQAIEHFNVGSRRMVFRERNYNRDDPDA</sequence>
<accession>E4WQH7</accession>
<dbReference type="PROSITE" id="PS50137">
    <property type="entry name" value="DS_RBD"/>
    <property type="match status" value="2"/>
</dbReference>
<protein>
    <recommendedName>
        <fullName evidence="3">DRBM domain-containing protein</fullName>
    </recommendedName>
</protein>
<name>E4WQH7_OIKDI</name>
<organism evidence="4">
    <name type="scientific">Oikopleura dioica</name>
    <name type="common">Tunicate</name>
    <dbReference type="NCBI Taxonomy" id="34765"/>
    <lineage>
        <taxon>Eukaryota</taxon>
        <taxon>Metazoa</taxon>
        <taxon>Chordata</taxon>
        <taxon>Tunicata</taxon>
        <taxon>Appendicularia</taxon>
        <taxon>Copelata</taxon>
        <taxon>Oikopleuridae</taxon>
        <taxon>Oikopleura</taxon>
    </lineage>
</organism>
<feature type="domain" description="DRBM" evidence="3">
    <location>
        <begin position="28"/>
        <end position="104"/>
    </location>
</feature>
<dbReference type="SMART" id="SM00358">
    <property type="entry name" value="DSRM"/>
    <property type="match status" value="2"/>
</dbReference>
<evidence type="ECO:0000259" key="3">
    <source>
        <dbReference type="PROSITE" id="PS50137"/>
    </source>
</evidence>
<reference evidence="4" key="1">
    <citation type="journal article" date="2010" name="Science">
        <title>Plasticity of animal genome architecture unmasked by rapid evolution of a pelagic tunicate.</title>
        <authorList>
            <person name="Denoeud F."/>
            <person name="Henriet S."/>
            <person name="Mungpakdee S."/>
            <person name="Aury J.M."/>
            <person name="Da Silva C."/>
            <person name="Brinkmann H."/>
            <person name="Mikhaleva J."/>
            <person name="Olsen L.C."/>
            <person name="Jubin C."/>
            <person name="Canestro C."/>
            <person name="Bouquet J.M."/>
            <person name="Danks G."/>
            <person name="Poulain J."/>
            <person name="Campsteijn C."/>
            <person name="Adamski M."/>
            <person name="Cross I."/>
            <person name="Yadetie F."/>
            <person name="Muffato M."/>
            <person name="Louis A."/>
            <person name="Butcher S."/>
            <person name="Tsagkogeorga G."/>
            <person name="Konrad A."/>
            <person name="Singh S."/>
            <person name="Jensen M.F."/>
            <person name="Cong E.H."/>
            <person name="Eikeseth-Otteraa H."/>
            <person name="Noel B."/>
            <person name="Anthouard V."/>
            <person name="Porcel B.M."/>
            <person name="Kachouri-Lafond R."/>
            <person name="Nishino A."/>
            <person name="Ugolini M."/>
            <person name="Chourrout P."/>
            <person name="Nishida H."/>
            <person name="Aasland R."/>
            <person name="Huzurbazar S."/>
            <person name="Westhof E."/>
            <person name="Delsuc F."/>
            <person name="Lehrach H."/>
            <person name="Reinhardt R."/>
            <person name="Weissenbach J."/>
            <person name="Roy S.W."/>
            <person name="Artiguenave F."/>
            <person name="Postlethwait J.H."/>
            <person name="Manak J.R."/>
            <person name="Thompson E.M."/>
            <person name="Jaillon O."/>
            <person name="Du Pasquier L."/>
            <person name="Boudinot P."/>
            <person name="Liberles D.A."/>
            <person name="Volff J.N."/>
            <person name="Philippe H."/>
            <person name="Lenhard B."/>
            <person name="Roest Crollius H."/>
            <person name="Wincker P."/>
            <person name="Chourrout D."/>
        </authorList>
    </citation>
    <scope>NUCLEOTIDE SEQUENCE [LARGE SCALE GENOMIC DNA]</scope>
</reference>
<dbReference type="InterPro" id="IPR014720">
    <property type="entry name" value="dsRBD_dom"/>
</dbReference>
<dbReference type="PANTHER" id="PTHR46205">
    <property type="entry name" value="LOQUACIOUS, ISOFORM B"/>
    <property type="match status" value="1"/>
</dbReference>
<dbReference type="Pfam" id="PF00035">
    <property type="entry name" value="dsrm"/>
    <property type="match status" value="1"/>
</dbReference>
<dbReference type="GO" id="GO:0070578">
    <property type="term" value="C:RISC-loading complex"/>
    <property type="evidence" value="ECO:0007669"/>
    <property type="project" value="TreeGrafter"/>
</dbReference>